<evidence type="ECO:0000313" key="9">
    <source>
        <dbReference type="Proteomes" id="UP000005954"/>
    </source>
</evidence>
<organism evidence="8 9">
    <name type="scientific">Roseovarius nubinhibens (strain ATCC BAA-591 / DSM 15170 / ISM)</name>
    <dbReference type="NCBI Taxonomy" id="89187"/>
    <lineage>
        <taxon>Bacteria</taxon>
        <taxon>Pseudomonadati</taxon>
        <taxon>Pseudomonadota</taxon>
        <taxon>Alphaproteobacteria</taxon>
        <taxon>Rhodobacterales</taxon>
        <taxon>Roseobacteraceae</taxon>
        <taxon>Roseovarius</taxon>
    </lineage>
</organism>
<dbReference type="STRING" id="89187.ISM_04790"/>
<evidence type="ECO:0000256" key="2">
    <source>
        <dbReference type="ARBA" id="ARBA00023012"/>
    </source>
</evidence>
<evidence type="ECO:0000256" key="1">
    <source>
        <dbReference type="ARBA" id="ARBA00022553"/>
    </source>
</evidence>
<proteinExistence type="predicted"/>
<dbReference type="GO" id="GO:0032993">
    <property type="term" value="C:protein-DNA complex"/>
    <property type="evidence" value="ECO:0007669"/>
    <property type="project" value="TreeGrafter"/>
</dbReference>
<dbReference type="HOGENOM" id="CLU_000445_11_10_5"/>
<dbReference type="Gene3D" id="3.40.50.2300">
    <property type="match status" value="1"/>
</dbReference>
<keyword evidence="9" id="KW-1185">Reference proteome</keyword>
<protein>
    <submittedName>
        <fullName evidence="8">Sigma factor sigB regulation protein rsbU</fullName>
    </submittedName>
</protein>
<keyword evidence="4" id="KW-0238">DNA-binding</keyword>
<dbReference type="PANTHER" id="PTHR48111">
    <property type="entry name" value="REGULATOR OF RPOS"/>
    <property type="match status" value="1"/>
</dbReference>
<dbReference type="SUPFAM" id="SSF52172">
    <property type="entry name" value="CheY-like"/>
    <property type="match status" value="1"/>
</dbReference>
<sequence>MKILIVDDQPLFLELMTKYLGNLGYFDTHPCTSGEEALREIRKSEVPFDCCLLDIRMPGMDGITLCRAIRAEAGYDTTPILMVTALSDKAHVDQAFRNGANDYLTKPLDSIELGARIRMARALIEERQSALRLRDQMDQVERAENTLGFGDQITLDEGHNTLPFAGFENYLLRLGPLRFVTQAVVGLHVSNASQIFLQSSQSEFVDILREVSCAIAESLGDSRAMLAYAGAGDFCVVQTKSGRLVSEPEEAEVMVNDRIAQRLAVLETCALPMPRVQIGAAQSSGVFARVDPAEMVARAISSARGQDETAKAARYETEEYRHAG</sequence>
<comment type="caution">
    <text evidence="8">The sequence shown here is derived from an EMBL/GenBank/DDBJ whole genome shotgun (WGS) entry which is preliminary data.</text>
</comment>
<keyword evidence="3" id="KW-0805">Transcription regulation</keyword>
<feature type="modified residue" description="4-aspartylphosphate" evidence="6">
    <location>
        <position position="54"/>
    </location>
</feature>
<evidence type="ECO:0000256" key="5">
    <source>
        <dbReference type="ARBA" id="ARBA00023163"/>
    </source>
</evidence>
<dbReference type="GO" id="GO:0005829">
    <property type="term" value="C:cytosol"/>
    <property type="evidence" value="ECO:0007669"/>
    <property type="project" value="TreeGrafter"/>
</dbReference>
<accession>A3SJQ0</accession>
<dbReference type="InterPro" id="IPR011006">
    <property type="entry name" value="CheY-like_superfamily"/>
</dbReference>
<dbReference type="Pfam" id="PF00072">
    <property type="entry name" value="Response_reg"/>
    <property type="match status" value="1"/>
</dbReference>
<dbReference type="AlphaFoldDB" id="A3SJQ0"/>
<dbReference type="Proteomes" id="UP000005954">
    <property type="component" value="Unassembled WGS sequence"/>
</dbReference>
<keyword evidence="5" id="KW-0804">Transcription</keyword>
<dbReference type="OrthoDB" id="7326651at2"/>
<keyword evidence="2" id="KW-0902">Two-component regulatory system</keyword>
<dbReference type="RefSeq" id="WP_009812982.1">
    <property type="nucleotide sequence ID" value="NZ_CH724156.1"/>
</dbReference>
<dbReference type="EMBL" id="AALY01000001">
    <property type="protein sequence ID" value="EAP77581.1"/>
    <property type="molecule type" value="Genomic_DNA"/>
</dbReference>
<keyword evidence="1 6" id="KW-0597">Phosphoprotein</keyword>
<dbReference type="InterPro" id="IPR039420">
    <property type="entry name" value="WalR-like"/>
</dbReference>
<evidence type="ECO:0000256" key="3">
    <source>
        <dbReference type="ARBA" id="ARBA00023015"/>
    </source>
</evidence>
<feature type="domain" description="Response regulatory" evidence="7">
    <location>
        <begin position="2"/>
        <end position="121"/>
    </location>
</feature>
<evidence type="ECO:0000259" key="7">
    <source>
        <dbReference type="PROSITE" id="PS50110"/>
    </source>
</evidence>
<dbReference type="eggNOG" id="COG0745">
    <property type="taxonomic scope" value="Bacteria"/>
</dbReference>
<name>A3SJQ0_ROSNI</name>
<dbReference type="GO" id="GO:0000976">
    <property type="term" value="F:transcription cis-regulatory region binding"/>
    <property type="evidence" value="ECO:0007669"/>
    <property type="project" value="TreeGrafter"/>
</dbReference>
<reference evidence="8 9" key="1">
    <citation type="submission" date="2005-12" db="EMBL/GenBank/DDBJ databases">
        <authorList>
            <person name="Moran M.A."/>
            <person name="Ferriera S."/>
            <person name="Johnson J."/>
            <person name="Kravitz S."/>
            <person name="Halpern A."/>
            <person name="Remington K."/>
            <person name="Beeson K."/>
            <person name="Tran B."/>
            <person name="Rogers Y.-H."/>
            <person name="Friedman R."/>
            <person name="Venter J.C."/>
        </authorList>
    </citation>
    <scope>NUCLEOTIDE SEQUENCE [LARGE SCALE GENOMIC DNA]</scope>
    <source>
        <strain evidence="9">ATCC BAA-591 / DSM 15170 / ISM</strain>
    </source>
</reference>
<dbReference type="PANTHER" id="PTHR48111:SF1">
    <property type="entry name" value="TWO-COMPONENT RESPONSE REGULATOR ORR33"/>
    <property type="match status" value="1"/>
</dbReference>
<evidence type="ECO:0000313" key="8">
    <source>
        <dbReference type="EMBL" id="EAP77581.1"/>
    </source>
</evidence>
<evidence type="ECO:0000256" key="4">
    <source>
        <dbReference type="ARBA" id="ARBA00023125"/>
    </source>
</evidence>
<evidence type="ECO:0000256" key="6">
    <source>
        <dbReference type="PROSITE-ProRule" id="PRU00169"/>
    </source>
</evidence>
<dbReference type="GO" id="GO:0006355">
    <property type="term" value="P:regulation of DNA-templated transcription"/>
    <property type="evidence" value="ECO:0007669"/>
    <property type="project" value="TreeGrafter"/>
</dbReference>
<dbReference type="SMART" id="SM00448">
    <property type="entry name" value="REC"/>
    <property type="match status" value="1"/>
</dbReference>
<dbReference type="PROSITE" id="PS50110">
    <property type="entry name" value="RESPONSE_REGULATORY"/>
    <property type="match status" value="1"/>
</dbReference>
<dbReference type="GO" id="GO:0000156">
    <property type="term" value="F:phosphorelay response regulator activity"/>
    <property type="evidence" value="ECO:0007669"/>
    <property type="project" value="TreeGrafter"/>
</dbReference>
<gene>
    <name evidence="8" type="ORF">ISM_04790</name>
</gene>
<dbReference type="InterPro" id="IPR001789">
    <property type="entry name" value="Sig_transdc_resp-reg_receiver"/>
</dbReference>